<comment type="caution">
    <text evidence="1">The sequence shown here is derived from an EMBL/GenBank/DDBJ whole genome shotgun (WGS) entry which is preliminary data.</text>
</comment>
<dbReference type="EMBL" id="PEQY01000001">
    <property type="protein sequence ID" value="PIM80736.1"/>
    <property type="molecule type" value="Genomic_DNA"/>
</dbReference>
<protein>
    <submittedName>
        <fullName evidence="1">Uncharacterized protein</fullName>
    </submittedName>
</protein>
<gene>
    <name evidence="1" type="ORF">CTM71_10365</name>
</gene>
<dbReference type="Proteomes" id="UP000229011">
    <property type="component" value="Unassembled WGS sequence"/>
</dbReference>
<accession>A0A2G9EIJ0</accession>
<reference evidence="1 2" key="1">
    <citation type="submission" date="2017-11" db="EMBL/GenBank/DDBJ databases">
        <title>Genome sequencing of Fusobacterium periodonticum KCOM 1259.</title>
        <authorList>
            <person name="Kook J.-K."/>
            <person name="Park S.-N."/>
            <person name="Lim Y.K."/>
        </authorList>
    </citation>
    <scope>NUCLEOTIDE SEQUENCE [LARGE SCALE GENOMIC DNA]</scope>
    <source>
        <strain evidence="1 2">KCOM 1259</strain>
    </source>
</reference>
<dbReference type="AlphaFoldDB" id="A0A2G9EIJ0"/>
<name>A0A2G9EIJ0_9FUSO</name>
<evidence type="ECO:0000313" key="2">
    <source>
        <dbReference type="Proteomes" id="UP000229011"/>
    </source>
</evidence>
<dbReference type="GeneID" id="93328828"/>
<proteinExistence type="predicted"/>
<sequence length="84" mass="9816">MGLFGGGNKKEFVSNGKLFEYIGTAGNYFKLEDELEKRHLYRNIMDIQYLPTTDAVVRYKDLKVRSEEEVAEIRRQLRKEAGLE</sequence>
<organism evidence="1 2">
    <name type="scientific">Fusobacterium pseudoperiodonticum</name>
    <dbReference type="NCBI Taxonomy" id="2663009"/>
    <lineage>
        <taxon>Bacteria</taxon>
        <taxon>Fusobacteriati</taxon>
        <taxon>Fusobacteriota</taxon>
        <taxon>Fusobacteriia</taxon>
        <taxon>Fusobacteriales</taxon>
        <taxon>Fusobacteriaceae</taxon>
        <taxon>Fusobacterium</taxon>
    </lineage>
</organism>
<dbReference type="RefSeq" id="WP_099959328.1">
    <property type="nucleotide sequence ID" value="NZ_PEQY01000001.1"/>
</dbReference>
<evidence type="ECO:0000313" key="1">
    <source>
        <dbReference type="EMBL" id="PIM80736.1"/>
    </source>
</evidence>